<comment type="caution">
    <text evidence="17">The sequence shown here is derived from an EMBL/GenBank/DDBJ whole genome shotgun (WGS) entry which is preliminary data.</text>
</comment>
<keyword evidence="12" id="KW-0624">Polysaccharide degradation</keyword>
<evidence type="ECO:0000259" key="16">
    <source>
        <dbReference type="PROSITE" id="PS51910"/>
    </source>
</evidence>
<dbReference type="GO" id="GO:0000272">
    <property type="term" value="P:polysaccharide catabolic process"/>
    <property type="evidence" value="ECO:0007669"/>
    <property type="project" value="UniProtKB-KW"/>
</dbReference>
<dbReference type="InterPro" id="IPR001223">
    <property type="entry name" value="Glyco_hydro18_cat"/>
</dbReference>
<dbReference type="InterPro" id="IPR017853">
    <property type="entry name" value="GH"/>
</dbReference>
<sequence>MLFQSALVAAGLLGSLADALPTEARAAGTGRLTVYWGAEDDSTTLDDVCGDSSYGIVNLAFLNYFFSDGGYPSIAIGDLDGPSDAQRKAGATGLKDGSSLVPAIKKCQAAGKLVILSMGGANDYADVTLKDDAQGQQIADTVWNLFLGGTKNSELRPFGAVKLDGVDLDNESGNPTGYLAMVKRLRSNIASDSSKKYYLTAAPQCPYPDASQPLDVCQQLDYVWVQFYNNGECNIAKSGFKQAVKNWSKGIGNAKLFIGALASGADGDEGYVDAATLTKSIQDVKNMNLPNYGGAMLWEAQLAVKNGNYQKKIAAAVPQLHFLSTQKPVAFCHSKFGSMLHVECAPMNGANGECLASEPLLNPVHALQRLERSAQGPACLSSTPKQLHLASRVATKLRKTRFLLLRDERVPSRKSSLVMRTIGLIGGMSYHSTLLYYRHINAHIQRKLGSPTSASLILHSFNYADINPLFTSRRWSELAAHFIRAGKHLKNHDAEAIVLGANVAHRVAPEVEAAVDLPLLHIADATARKLSSAGITTVGLLGTKPVMEESFIKDRLAAKASLDAVLVPDKRDWDVMNELVFGELAAGKVTAETRRYMRSLAQHLRSKGAQGVVLACTEFQFTIDAEEAGVPLYDSLELHAQYAADWAVGEID</sequence>
<feature type="signal peptide" evidence="15">
    <location>
        <begin position="1"/>
        <end position="19"/>
    </location>
</feature>
<dbReference type="PANTHER" id="PTHR45708">
    <property type="entry name" value="ENDOCHITINASE"/>
    <property type="match status" value="1"/>
</dbReference>
<comment type="catalytic activity">
    <reaction evidence="1">
        <text>Random endo-hydrolysis of N-acetyl-beta-D-glucosaminide (1-&gt;4)-beta-linkages in chitin and chitodextrins.</text>
        <dbReference type="EC" id="3.2.1.14"/>
    </reaction>
</comment>
<dbReference type="Proteomes" id="UP000245956">
    <property type="component" value="Unassembled WGS sequence"/>
</dbReference>
<dbReference type="SUPFAM" id="SSF53681">
    <property type="entry name" value="Aspartate/glutamate racemase"/>
    <property type="match status" value="2"/>
</dbReference>
<dbReference type="InterPro" id="IPR001579">
    <property type="entry name" value="Glyco_hydro_18_chit_AS"/>
</dbReference>
<dbReference type="GO" id="GO:0047661">
    <property type="term" value="F:amino-acid racemase activity"/>
    <property type="evidence" value="ECO:0007669"/>
    <property type="project" value="InterPro"/>
</dbReference>
<dbReference type="Gene3D" id="3.20.20.80">
    <property type="entry name" value="Glycosidases"/>
    <property type="match status" value="1"/>
</dbReference>
<dbReference type="Pfam" id="PF00704">
    <property type="entry name" value="Glyco_hydro_18"/>
    <property type="match status" value="1"/>
</dbReference>
<evidence type="ECO:0000313" key="17">
    <source>
        <dbReference type="EMBL" id="PWI73136.1"/>
    </source>
</evidence>
<evidence type="ECO:0000256" key="10">
    <source>
        <dbReference type="ARBA" id="ARBA00023277"/>
    </source>
</evidence>
<evidence type="ECO:0000256" key="7">
    <source>
        <dbReference type="ARBA" id="ARBA00022801"/>
    </source>
</evidence>
<comment type="similarity">
    <text evidence="13">Belongs to the glycosyl hydrolase 18 family. Chitinase class III subfamily.</text>
</comment>
<proteinExistence type="inferred from homology"/>
<dbReference type="GO" id="GO:0006032">
    <property type="term" value="P:chitin catabolic process"/>
    <property type="evidence" value="ECO:0007669"/>
    <property type="project" value="UniProtKB-KW"/>
</dbReference>
<evidence type="ECO:0000256" key="11">
    <source>
        <dbReference type="ARBA" id="ARBA00023295"/>
    </source>
</evidence>
<keyword evidence="8" id="KW-0146">Chitin degradation</keyword>
<keyword evidence="10" id="KW-0119">Carbohydrate metabolism</keyword>
<evidence type="ECO:0000313" key="18">
    <source>
        <dbReference type="Proteomes" id="UP000245956"/>
    </source>
</evidence>
<evidence type="ECO:0000256" key="5">
    <source>
        <dbReference type="ARBA" id="ARBA00022525"/>
    </source>
</evidence>
<evidence type="ECO:0000256" key="2">
    <source>
        <dbReference type="ARBA" id="ARBA00004613"/>
    </source>
</evidence>
<reference evidence="17 18" key="1">
    <citation type="journal article" date="2016" name="Front. Microbiol.">
        <title>Genome and transcriptome sequences reveal the specific parasitism of the nematophagous Purpureocillium lilacinum 36-1.</title>
        <authorList>
            <person name="Xie J."/>
            <person name="Li S."/>
            <person name="Mo C."/>
            <person name="Xiao X."/>
            <person name="Peng D."/>
            <person name="Wang G."/>
            <person name="Xiao Y."/>
        </authorList>
    </citation>
    <scope>NUCLEOTIDE SEQUENCE [LARGE SCALE GENOMIC DNA]</scope>
    <source>
        <strain evidence="17 18">36-1</strain>
    </source>
</reference>
<organism evidence="17 18">
    <name type="scientific">Purpureocillium lilacinum</name>
    <name type="common">Paecilomyces lilacinus</name>
    <dbReference type="NCBI Taxonomy" id="33203"/>
    <lineage>
        <taxon>Eukaryota</taxon>
        <taxon>Fungi</taxon>
        <taxon>Dikarya</taxon>
        <taxon>Ascomycota</taxon>
        <taxon>Pezizomycotina</taxon>
        <taxon>Sordariomycetes</taxon>
        <taxon>Hypocreomycetidae</taxon>
        <taxon>Hypocreales</taxon>
        <taxon>Ophiocordycipitaceae</taxon>
        <taxon>Purpureocillium</taxon>
    </lineage>
</organism>
<evidence type="ECO:0000256" key="4">
    <source>
        <dbReference type="ARBA" id="ARBA00012729"/>
    </source>
</evidence>
<dbReference type="GO" id="GO:0008061">
    <property type="term" value="F:chitin binding"/>
    <property type="evidence" value="ECO:0007669"/>
    <property type="project" value="UniProtKB-KW"/>
</dbReference>
<dbReference type="GO" id="GO:0008843">
    <property type="term" value="F:endochitinase activity"/>
    <property type="evidence" value="ECO:0007669"/>
    <property type="project" value="UniProtKB-EC"/>
</dbReference>
<dbReference type="AlphaFoldDB" id="A0A2U3EF48"/>
<dbReference type="PROSITE" id="PS01095">
    <property type="entry name" value="GH18_1"/>
    <property type="match status" value="1"/>
</dbReference>
<dbReference type="CDD" id="cd02877">
    <property type="entry name" value="GH18_hevamine_XipI_class_III"/>
    <property type="match status" value="1"/>
</dbReference>
<evidence type="ECO:0000256" key="1">
    <source>
        <dbReference type="ARBA" id="ARBA00000822"/>
    </source>
</evidence>
<dbReference type="EC" id="3.2.1.14" evidence="4"/>
<evidence type="ECO:0000256" key="13">
    <source>
        <dbReference type="ARBA" id="ARBA00025727"/>
    </source>
</evidence>
<evidence type="ECO:0000256" key="8">
    <source>
        <dbReference type="ARBA" id="ARBA00023024"/>
    </source>
</evidence>
<dbReference type="InterPro" id="IPR050542">
    <property type="entry name" value="Glycosyl_Hydrlase18_Chitinase"/>
</dbReference>
<comment type="subcellular location">
    <subcellularLocation>
        <location evidence="2">Secreted</location>
    </subcellularLocation>
</comment>
<keyword evidence="15" id="KW-0732">Signal</keyword>
<dbReference type="Gene3D" id="3.40.50.1860">
    <property type="match status" value="2"/>
</dbReference>
<dbReference type="Pfam" id="PF01177">
    <property type="entry name" value="Asp_Glu_race"/>
    <property type="match status" value="1"/>
</dbReference>
<dbReference type="GO" id="GO:0005576">
    <property type="term" value="C:extracellular region"/>
    <property type="evidence" value="ECO:0007669"/>
    <property type="project" value="UniProtKB-SubCell"/>
</dbReference>
<feature type="domain" description="GH18" evidence="16">
    <location>
        <begin position="30"/>
        <end position="320"/>
    </location>
</feature>
<keyword evidence="6" id="KW-0147">Chitin-binding</keyword>
<protein>
    <recommendedName>
        <fullName evidence="4">chitinase</fullName>
        <ecNumber evidence="4">3.2.1.14</ecNumber>
    </recommendedName>
</protein>
<dbReference type="SUPFAM" id="SSF51445">
    <property type="entry name" value="(Trans)glycosidases"/>
    <property type="match status" value="1"/>
</dbReference>
<evidence type="ECO:0000256" key="3">
    <source>
        <dbReference type="ARBA" id="ARBA00007847"/>
    </source>
</evidence>
<dbReference type="PANTHER" id="PTHR45708:SF49">
    <property type="entry name" value="ENDOCHITINASE"/>
    <property type="match status" value="1"/>
</dbReference>
<comment type="similarity">
    <text evidence="3">Belongs to the aspartate/glutamate racemases family.</text>
</comment>
<keyword evidence="5" id="KW-0964">Secreted</keyword>
<evidence type="ECO:0000256" key="6">
    <source>
        <dbReference type="ARBA" id="ARBA00022669"/>
    </source>
</evidence>
<dbReference type="InterPro" id="IPR045321">
    <property type="entry name" value="Cts1-like"/>
</dbReference>
<dbReference type="NCBIfam" id="TIGR00035">
    <property type="entry name" value="asp_race"/>
    <property type="match status" value="1"/>
</dbReference>
<evidence type="ECO:0000256" key="15">
    <source>
        <dbReference type="SAM" id="SignalP"/>
    </source>
</evidence>
<gene>
    <name evidence="17" type="ORF">PCL_10151</name>
</gene>
<keyword evidence="11 14" id="KW-0326">Glycosidase</keyword>
<keyword evidence="7 14" id="KW-0378">Hydrolase</keyword>
<evidence type="ECO:0000256" key="12">
    <source>
        <dbReference type="ARBA" id="ARBA00023326"/>
    </source>
</evidence>
<evidence type="ECO:0000256" key="9">
    <source>
        <dbReference type="ARBA" id="ARBA00023026"/>
    </source>
</evidence>
<accession>A0A2U3EF48</accession>
<keyword evidence="9" id="KW-0843">Virulence</keyword>
<dbReference type="PROSITE" id="PS51910">
    <property type="entry name" value="GH18_2"/>
    <property type="match status" value="1"/>
</dbReference>
<evidence type="ECO:0000256" key="14">
    <source>
        <dbReference type="RuleBase" id="RU000489"/>
    </source>
</evidence>
<dbReference type="InterPro" id="IPR015942">
    <property type="entry name" value="Asp/Glu/hydantoin_racemase"/>
</dbReference>
<dbReference type="InterPro" id="IPR001920">
    <property type="entry name" value="Asp/Glu_race"/>
</dbReference>
<dbReference type="EMBL" id="LCWV01000005">
    <property type="protein sequence ID" value="PWI73136.1"/>
    <property type="molecule type" value="Genomic_DNA"/>
</dbReference>
<dbReference type="InterPro" id="IPR004380">
    <property type="entry name" value="Asp_race"/>
</dbReference>
<feature type="chain" id="PRO_5015495976" description="chitinase" evidence="15">
    <location>
        <begin position="20"/>
        <end position="652"/>
    </location>
</feature>
<name>A0A2U3EF48_PURLI</name>